<dbReference type="EMBL" id="JAPQKL010000001">
    <property type="protein sequence ID" value="KAJ5146153.1"/>
    <property type="molecule type" value="Genomic_DNA"/>
</dbReference>
<dbReference type="InterPro" id="IPR050091">
    <property type="entry name" value="PKS_NRPS_Biosynth_Enz"/>
</dbReference>
<evidence type="ECO:0000313" key="2">
    <source>
        <dbReference type="EMBL" id="KAJ5146153.1"/>
    </source>
</evidence>
<organism evidence="2 3">
    <name type="scientific">Penicillium bovifimosum</name>
    <dbReference type="NCBI Taxonomy" id="126998"/>
    <lineage>
        <taxon>Eukaryota</taxon>
        <taxon>Fungi</taxon>
        <taxon>Dikarya</taxon>
        <taxon>Ascomycota</taxon>
        <taxon>Pezizomycotina</taxon>
        <taxon>Eurotiomycetes</taxon>
        <taxon>Eurotiomycetidae</taxon>
        <taxon>Eurotiales</taxon>
        <taxon>Aspergillaceae</taxon>
        <taxon>Penicillium</taxon>
    </lineage>
</organism>
<dbReference type="SUPFAM" id="SSF55048">
    <property type="entry name" value="Probable ACP-binding domain of malonyl-CoA ACP transacylase"/>
    <property type="match status" value="1"/>
</dbReference>
<name>A0A9W9LBT6_9EURO</name>
<dbReference type="GO" id="GO:0004312">
    <property type="term" value="F:fatty acid synthase activity"/>
    <property type="evidence" value="ECO:0007669"/>
    <property type="project" value="TreeGrafter"/>
</dbReference>
<dbReference type="RefSeq" id="XP_056526627.1">
    <property type="nucleotide sequence ID" value="XM_056661461.1"/>
</dbReference>
<dbReference type="InterPro" id="IPR016036">
    <property type="entry name" value="Malonyl_transacylase_ACP-bd"/>
</dbReference>
<dbReference type="Proteomes" id="UP001149079">
    <property type="component" value="Unassembled WGS sequence"/>
</dbReference>
<dbReference type="PANTHER" id="PTHR43775:SF29">
    <property type="entry name" value="ASPERFURANONE POLYKETIDE SYNTHASE AFOG-RELATED"/>
    <property type="match status" value="1"/>
</dbReference>
<protein>
    <recommendedName>
        <fullName evidence="4">Malonyl-CoA:ACP transacylase (MAT) domain-containing protein</fullName>
    </recommendedName>
</protein>
<evidence type="ECO:0000313" key="3">
    <source>
        <dbReference type="Proteomes" id="UP001149079"/>
    </source>
</evidence>
<keyword evidence="3" id="KW-1185">Reference proteome</keyword>
<dbReference type="GO" id="GO:0006633">
    <property type="term" value="P:fatty acid biosynthetic process"/>
    <property type="evidence" value="ECO:0007669"/>
    <property type="project" value="TreeGrafter"/>
</dbReference>
<proteinExistence type="predicted"/>
<gene>
    <name evidence="2" type="ORF">N7515_000717</name>
</gene>
<comment type="caution">
    <text evidence="2">The sequence shown here is derived from an EMBL/GenBank/DDBJ whole genome shotgun (WGS) entry which is preliminary data.</text>
</comment>
<evidence type="ECO:0000256" key="1">
    <source>
        <dbReference type="ARBA" id="ARBA00022679"/>
    </source>
</evidence>
<dbReference type="GO" id="GO:0044550">
    <property type="term" value="P:secondary metabolite biosynthetic process"/>
    <property type="evidence" value="ECO:0007669"/>
    <property type="project" value="TreeGrafter"/>
</dbReference>
<sequence length="84" mass="9039">MLSVGLSEDGVAQYLDNLSTGEAGVGCVNSSNSVTISGDMSAIDEIDKRIAQADDGTFHRKVVVETAYHSHHMSAVADHYRFRP</sequence>
<dbReference type="AlphaFoldDB" id="A0A9W9LBT6"/>
<evidence type="ECO:0008006" key="4">
    <source>
        <dbReference type="Google" id="ProtNLM"/>
    </source>
</evidence>
<dbReference type="InterPro" id="IPR001227">
    <property type="entry name" value="Ac_transferase_dom_sf"/>
</dbReference>
<dbReference type="OrthoDB" id="329835at2759"/>
<reference evidence="2" key="2">
    <citation type="journal article" date="2023" name="IMA Fungus">
        <title>Comparative genomic study of the Penicillium genus elucidates a diverse pangenome and 15 lateral gene transfer events.</title>
        <authorList>
            <person name="Petersen C."/>
            <person name="Sorensen T."/>
            <person name="Nielsen M.R."/>
            <person name="Sondergaard T.E."/>
            <person name="Sorensen J.L."/>
            <person name="Fitzpatrick D.A."/>
            <person name="Frisvad J.C."/>
            <person name="Nielsen K.L."/>
        </authorList>
    </citation>
    <scope>NUCLEOTIDE SEQUENCE</scope>
    <source>
        <strain evidence="2">IBT 22155</strain>
    </source>
</reference>
<dbReference type="PANTHER" id="PTHR43775">
    <property type="entry name" value="FATTY ACID SYNTHASE"/>
    <property type="match status" value="1"/>
</dbReference>
<dbReference type="GeneID" id="81400631"/>
<dbReference type="Gene3D" id="3.40.366.10">
    <property type="entry name" value="Malonyl-Coenzyme A Acyl Carrier Protein, domain 2"/>
    <property type="match status" value="1"/>
</dbReference>
<keyword evidence="1" id="KW-0808">Transferase</keyword>
<accession>A0A9W9LBT6</accession>
<reference evidence="2" key="1">
    <citation type="submission" date="2022-11" db="EMBL/GenBank/DDBJ databases">
        <authorList>
            <person name="Petersen C."/>
        </authorList>
    </citation>
    <scope>NUCLEOTIDE SEQUENCE</scope>
    <source>
        <strain evidence="2">IBT 22155</strain>
    </source>
</reference>